<comment type="caution">
    <text evidence="3">The sequence shown here is derived from an EMBL/GenBank/DDBJ whole genome shotgun (WGS) entry which is preliminary data.</text>
</comment>
<dbReference type="PANTHER" id="PTHR10281">
    <property type="entry name" value="MEMBRANE-ASSOCIATED PROGESTERONE RECEPTOR COMPONENT-RELATED"/>
    <property type="match status" value="1"/>
</dbReference>
<dbReference type="AlphaFoldDB" id="A0A4Z0YIL6"/>
<dbReference type="InterPro" id="IPR001199">
    <property type="entry name" value="Cyt_B5-like_heme/steroid-bd"/>
</dbReference>
<dbReference type="Proteomes" id="UP000297714">
    <property type="component" value="Unassembled WGS sequence"/>
</dbReference>
<accession>A0A4Z0YIL6</accession>
<reference evidence="3 4" key="1">
    <citation type="submission" date="2019-04" db="EMBL/GenBank/DDBJ databases">
        <authorList>
            <person name="Poehlein A."/>
            <person name="Bengelsdorf F.R."/>
            <person name="Duerre P."/>
            <person name="Daniel R."/>
        </authorList>
    </citation>
    <scope>NUCLEOTIDE SEQUENCE [LARGE SCALE GENOMIC DNA]</scope>
    <source>
        <strain evidence="3 4">BS-1</strain>
    </source>
</reference>
<organism evidence="3 4">
    <name type="scientific">Caproiciproducens galactitolivorans</name>
    <dbReference type="NCBI Taxonomy" id="642589"/>
    <lineage>
        <taxon>Bacteria</taxon>
        <taxon>Bacillati</taxon>
        <taxon>Bacillota</taxon>
        <taxon>Clostridia</taxon>
        <taxon>Eubacteriales</taxon>
        <taxon>Acutalibacteraceae</taxon>
        <taxon>Caproiciproducens</taxon>
    </lineage>
</organism>
<evidence type="ECO:0000313" key="4">
    <source>
        <dbReference type="Proteomes" id="UP000297714"/>
    </source>
</evidence>
<dbReference type="SUPFAM" id="SSF55856">
    <property type="entry name" value="Cytochrome b5-like heme/steroid binding domain"/>
    <property type="match status" value="1"/>
</dbReference>
<evidence type="ECO:0000313" key="3">
    <source>
        <dbReference type="EMBL" id="TGJ76702.1"/>
    </source>
</evidence>
<proteinExistence type="inferred from homology"/>
<dbReference type="RefSeq" id="WP_135658982.1">
    <property type="nucleotide sequence ID" value="NZ_JAJUFJ010000011.1"/>
</dbReference>
<dbReference type="Pfam" id="PF00173">
    <property type="entry name" value="Cyt-b5"/>
    <property type="match status" value="1"/>
</dbReference>
<evidence type="ECO:0000256" key="1">
    <source>
        <dbReference type="ARBA" id="ARBA00038357"/>
    </source>
</evidence>
<protein>
    <submittedName>
        <fullName evidence="3">Cytochrome b5-like heme/steroid binding domain protein</fullName>
    </submittedName>
</protein>
<evidence type="ECO:0000259" key="2">
    <source>
        <dbReference type="SMART" id="SM01117"/>
    </source>
</evidence>
<dbReference type="Gene3D" id="3.10.120.10">
    <property type="entry name" value="Cytochrome b5-like heme/steroid binding domain"/>
    <property type="match status" value="1"/>
</dbReference>
<dbReference type="SMART" id="SM01117">
    <property type="entry name" value="Cyt-b5"/>
    <property type="match status" value="1"/>
</dbReference>
<dbReference type="InterPro" id="IPR050577">
    <property type="entry name" value="MAPR/NEUFC/NENF-like"/>
</dbReference>
<name>A0A4Z0YIL6_9FIRM</name>
<comment type="similarity">
    <text evidence="1">Belongs to the cytochrome b5 family. MAPR subfamily.</text>
</comment>
<dbReference type="InterPro" id="IPR036400">
    <property type="entry name" value="Cyt_B5-like_heme/steroid_sf"/>
</dbReference>
<feature type="domain" description="Cytochrome b5 heme-binding" evidence="2">
    <location>
        <begin position="72"/>
        <end position="143"/>
    </location>
</feature>
<dbReference type="PANTHER" id="PTHR10281:SF76">
    <property type="entry name" value="CALCUTTA CUP-RELATED"/>
    <property type="match status" value="1"/>
</dbReference>
<sequence>MNRRDEMNKIIQDFSTSVNLLQVTADEITKSNILDHIRCKIYDLYLINNLGAELKMQSNAVRTLPFQNNRIFTKEELSRYNGKNGMPAYVAVNGTVYDVTNNAAWGAATHFGLTAGNDLSTQFASCHAGHPILQNLPIVGTMVE</sequence>
<dbReference type="OrthoDB" id="9785263at2"/>
<gene>
    <name evidence="3" type="ORF">CAGA_12450</name>
</gene>
<dbReference type="EMBL" id="SRMQ01000004">
    <property type="protein sequence ID" value="TGJ76702.1"/>
    <property type="molecule type" value="Genomic_DNA"/>
</dbReference>
<keyword evidence="4" id="KW-1185">Reference proteome</keyword>